<comment type="similarity">
    <text evidence="1 5">Belongs to the V-ATPase C subunit family.</text>
</comment>
<dbReference type="InterPro" id="IPR036132">
    <property type="entry name" value="Vac_ATP_synth_c_sf"/>
</dbReference>
<gene>
    <name evidence="6" type="ORF">FGIG_00266</name>
</gene>
<dbReference type="FunFam" id="3.30.70.100:FF:000002">
    <property type="entry name" value="V-type proton ATPase subunit C"/>
    <property type="match status" value="1"/>
</dbReference>
<dbReference type="CDD" id="cd14785">
    <property type="entry name" value="V-ATPase_C"/>
    <property type="match status" value="1"/>
</dbReference>
<sequence length="383" mass="43975">MSEFWIISVPGERDPDQVFERLHGTLSKYSGISSQWKFHIPADLKVGTLDVLVGLSDELAKLDTYAEGVARKVSQYMGDVLEEQRHKLEDNLTVNGLSPANFLIKFQWDYAKYPVKQTLSSLYAIISEQLTKIDSDLKTKSTAYNAVKGCLLNLERKQTGSLLTRDLGDIVKGEQFVIGSEYMATLVVVIPRSSYSEWQSCYESLTEMVVPKSSELIFEDQDHGLWTVTVFRKMIEDFKNRCRERRFMVRDFEYDQRKIEEGRSEMSKLESDKKRQFAPLFRWLKVNFGEAFSAMIHTKALRVFVESVLRFGLPVDFQSILIQPNKKAHKRLREVLNQLYGHLDSASASSIVDDDVSLVGMTSGAEYYPYVSFKVDLNMIDTR</sequence>
<dbReference type="AlphaFoldDB" id="A0A504ZAT3"/>
<dbReference type="STRING" id="46835.A0A504ZAT3"/>
<protein>
    <recommendedName>
        <fullName evidence="5">V-type proton ATPase subunit C</fullName>
    </recommendedName>
</protein>
<dbReference type="Gene3D" id="1.20.1460.10">
    <property type="entry name" value="subunit c (vma5p) of the yeast v-atpase, domain 2"/>
    <property type="match status" value="1"/>
</dbReference>
<reference evidence="6 7" key="1">
    <citation type="submission" date="2019-04" db="EMBL/GenBank/DDBJ databases">
        <title>Annotation for the trematode Fasciola gigantica.</title>
        <authorList>
            <person name="Choi Y.-J."/>
        </authorList>
    </citation>
    <scope>NUCLEOTIDE SEQUENCE [LARGE SCALE GENOMIC DNA]</scope>
    <source>
        <strain evidence="6">Uganda_cow_1</strain>
    </source>
</reference>
<proteinExistence type="inferred from homology"/>
<dbReference type="PANTHER" id="PTHR10137">
    <property type="entry name" value="V-TYPE PROTON ATPASE SUBUNIT C"/>
    <property type="match status" value="1"/>
</dbReference>
<dbReference type="Gene3D" id="3.30.70.1180">
    <property type="entry name" value="Vacuolar atp synthase subunit c, domain 1"/>
    <property type="match status" value="1"/>
</dbReference>
<evidence type="ECO:0000313" key="6">
    <source>
        <dbReference type="EMBL" id="TPP66340.1"/>
    </source>
</evidence>
<keyword evidence="3 5" id="KW-0375">Hydrogen ion transport</keyword>
<dbReference type="EMBL" id="SUNJ01002005">
    <property type="protein sequence ID" value="TPP66340.1"/>
    <property type="molecule type" value="Genomic_DNA"/>
</dbReference>
<dbReference type="SUPFAM" id="SSF118203">
    <property type="entry name" value="Vacuolar ATP synthase subunit C"/>
    <property type="match status" value="1"/>
</dbReference>
<comment type="subunit">
    <text evidence="5">V-ATPase is a heteromultimeric enzyme made up of two complexes: the ATP-hydrolytic V1 complex and the proton translocation V0 complex. The V1 complex consists of three catalytic AB heterodimers that form a heterohexamer, three peripheral stalks each consisting of EG heterodimers, one central rotor including subunits D and F, and the regulatory subunits C and H. The proton translocation complex V0 consists of the proton transport subunit a, a ring of proteolipid subunits c9c'', rotary subunit d, subunits e and f, and two accessory subunits.</text>
</comment>
<comment type="function">
    <text evidence="5">Subunit of the V1 complex of vacuolar(H+)-ATPase (V-ATPase), a multisubunit enzyme composed of a peripheral complex (V1) that hydrolyzes ATP and a membrane integral complex (V0) that translocates protons. V-ATPase is responsible for acidifying and maintaining the pH of intracellular compartments and in some cell types, is targeted to the plasma membrane, where it is responsible for acidifying the extracellular environment. Subunit C is necessary for the assembly of the catalytic sector of the enzyme and is likely to have a specific function in its catalytic activity.</text>
</comment>
<dbReference type="InterPro" id="IPR004907">
    <property type="entry name" value="ATPase_V1-cplx_csu"/>
</dbReference>
<evidence type="ECO:0000256" key="5">
    <source>
        <dbReference type="RuleBase" id="RU364010"/>
    </source>
</evidence>
<organism evidence="6 7">
    <name type="scientific">Fasciola gigantica</name>
    <name type="common">Giant liver fluke</name>
    <dbReference type="NCBI Taxonomy" id="46835"/>
    <lineage>
        <taxon>Eukaryota</taxon>
        <taxon>Metazoa</taxon>
        <taxon>Spiralia</taxon>
        <taxon>Lophotrochozoa</taxon>
        <taxon>Platyhelminthes</taxon>
        <taxon>Trematoda</taxon>
        <taxon>Digenea</taxon>
        <taxon>Plagiorchiida</taxon>
        <taxon>Echinostomata</taxon>
        <taxon>Echinostomatoidea</taxon>
        <taxon>Fasciolidae</taxon>
        <taxon>Fasciola</taxon>
    </lineage>
</organism>
<dbReference type="PANTHER" id="PTHR10137:SF0">
    <property type="entry name" value="V-TYPE PROTON ATPASE SUBUNIT C"/>
    <property type="match status" value="1"/>
</dbReference>
<dbReference type="Gene3D" id="3.30.70.100">
    <property type="match status" value="1"/>
</dbReference>
<dbReference type="Pfam" id="PF03223">
    <property type="entry name" value="V-ATPase_C"/>
    <property type="match status" value="1"/>
</dbReference>
<accession>A0A504ZAT3</accession>
<dbReference type="Proteomes" id="UP000316759">
    <property type="component" value="Unassembled WGS sequence"/>
</dbReference>
<name>A0A504ZAT3_FASGI</name>
<dbReference type="GO" id="GO:0046961">
    <property type="term" value="F:proton-transporting ATPase activity, rotational mechanism"/>
    <property type="evidence" value="ECO:0007669"/>
    <property type="project" value="InterPro"/>
</dbReference>
<evidence type="ECO:0000256" key="4">
    <source>
        <dbReference type="ARBA" id="ARBA00023065"/>
    </source>
</evidence>
<dbReference type="OrthoDB" id="6605928at2759"/>
<evidence type="ECO:0000313" key="7">
    <source>
        <dbReference type="Proteomes" id="UP000316759"/>
    </source>
</evidence>
<evidence type="ECO:0000256" key="1">
    <source>
        <dbReference type="ARBA" id="ARBA00006138"/>
    </source>
</evidence>
<dbReference type="GO" id="GO:0005765">
    <property type="term" value="C:lysosomal membrane"/>
    <property type="evidence" value="ECO:0007669"/>
    <property type="project" value="TreeGrafter"/>
</dbReference>
<evidence type="ECO:0000256" key="2">
    <source>
        <dbReference type="ARBA" id="ARBA00022448"/>
    </source>
</evidence>
<keyword evidence="4 5" id="KW-0406">Ion transport</keyword>
<evidence type="ECO:0000256" key="3">
    <source>
        <dbReference type="ARBA" id="ARBA00022781"/>
    </source>
</evidence>
<keyword evidence="7" id="KW-1185">Reference proteome</keyword>
<keyword evidence="2 5" id="KW-0813">Transport</keyword>
<comment type="caution">
    <text evidence="6">The sequence shown here is derived from an EMBL/GenBank/DDBJ whole genome shotgun (WGS) entry which is preliminary data.</text>
</comment>
<dbReference type="GO" id="GO:0000221">
    <property type="term" value="C:vacuolar proton-transporting V-type ATPase, V1 domain"/>
    <property type="evidence" value="ECO:0007669"/>
    <property type="project" value="TreeGrafter"/>
</dbReference>